<feature type="domain" description="AAA+ ATPase" evidence="5">
    <location>
        <begin position="10"/>
        <end position="229"/>
    </location>
</feature>
<protein>
    <recommendedName>
        <fullName evidence="3 4">Arsenical pump-driving ATPase</fullName>
        <ecNumber evidence="3 4">7.3.2.7</ecNumber>
    </recommendedName>
</protein>
<dbReference type="RefSeq" id="WP_015669713.1">
    <property type="nucleotide sequence ID" value="NC_020453.1"/>
</dbReference>
<dbReference type="NCBIfam" id="TIGR00345">
    <property type="entry name" value="GET3_arsA_TRC40"/>
    <property type="match status" value="1"/>
</dbReference>
<evidence type="ECO:0000256" key="3">
    <source>
        <dbReference type="NCBIfam" id="TIGR04291"/>
    </source>
</evidence>
<dbReference type="Gene3D" id="3.40.50.300">
    <property type="entry name" value="P-loop containing nucleotide triphosphate hydrolases"/>
    <property type="match status" value="2"/>
</dbReference>
<evidence type="ECO:0000256" key="2">
    <source>
        <dbReference type="ARBA" id="ARBA00052296"/>
    </source>
</evidence>
<dbReference type="CDD" id="cd02035">
    <property type="entry name" value="ArsA"/>
    <property type="match status" value="2"/>
</dbReference>
<keyword evidence="4" id="KW-0067">ATP-binding</keyword>
<keyword evidence="4" id="KW-0547">Nucleotide-binding</keyword>
<dbReference type="InterPro" id="IPR027541">
    <property type="entry name" value="Ars_ATPase"/>
</dbReference>
<dbReference type="GO" id="GO:0015446">
    <property type="term" value="F:ATPase-coupled arsenite transmembrane transporter activity"/>
    <property type="evidence" value="ECO:0007669"/>
    <property type="project" value="UniProtKB-UniRule"/>
</dbReference>
<dbReference type="Proteomes" id="UP000011841">
    <property type="component" value="Chromosome"/>
</dbReference>
<accession>M5A1E1</accession>
<dbReference type="EC" id="7.3.2.7" evidence="3 4"/>
<dbReference type="PANTHER" id="PTHR10803:SF3">
    <property type="entry name" value="ATPASE GET3"/>
    <property type="match status" value="1"/>
</dbReference>
<dbReference type="GO" id="GO:0016887">
    <property type="term" value="F:ATP hydrolysis activity"/>
    <property type="evidence" value="ECO:0007669"/>
    <property type="project" value="UniProtKB-UniRule"/>
</dbReference>
<dbReference type="EMBL" id="AP012603">
    <property type="protein sequence ID" value="BAM92635.1"/>
    <property type="molecule type" value="Genomic_DNA"/>
</dbReference>
<dbReference type="InterPro" id="IPR003593">
    <property type="entry name" value="AAA+_ATPase"/>
</dbReference>
<dbReference type="GeneID" id="301820352"/>
<evidence type="ECO:0000313" key="7">
    <source>
        <dbReference type="Proteomes" id="UP000011841"/>
    </source>
</evidence>
<dbReference type="InterPro" id="IPR016300">
    <property type="entry name" value="ATPase_ArsA/GET3"/>
</dbReference>
<gene>
    <name evidence="6" type="ORF">S58_66680</name>
</gene>
<keyword evidence="4" id="KW-0059">Arsenical resistance</keyword>
<proteinExistence type="inferred from homology"/>
<dbReference type="PATRIC" id="fig|1245469.3.peg.6813"/>
<keyword evidence="7" id="KW-1185">Reference proteome</keyword>
<dbReference type="HOGENOM" id="CLU_021619_0_0_5"/>
<comment type="catalytic activity">
    <reaction evidence="2 4">
        <text>arsenite(in) + ATP + H2O = arsenite(out) + ADP + phosphate + H(+)</text>
        <dbReference type="Rhea" id="RHEA:11348"/>
        <dbReference type="ChEBI" id="CHEBI:15377"/>
        <dbReference type="ChEBI" id="CHEBI:15378"/>
        <dbReference type="ChEBI" id="CHEBI:29242"/>
        <dbReference type="ChEBI" id="CHEBI:30616"/>
        <dbReference type="ChEBI" id="CHEBI:43474"/>
        <dbReference type="ChEBI" id="CHEBI:456216"/>
        <dbReference type="EC" id="7.3.2.7"/>
    </reaction>
</comment>
<dbReference type="eggNOG" id="COG0003">
    <property type="taxonomic scope" value="Bacteria"/>
</dbReference>
<evidence type="ECO:0000256" key="1">
    <source>
        <dbReference type="ARBA" id="ARBA00011040"/>
    </source>
</evidence>
<dbReference type="SUPFAM" id="SSF52540">
    <property type="entry name" value="P-loop containing nucleoside triphosphate hydrolases"/>
    <property type="match status" value="2"/>
</dbReference>
<keyword evidence="4" id="KW-1278">Translocase</keyword>
<name>M5A1E1_9BRAD</name>
<reference evidence="6 7" key="1">
    <citation type="journal article" date="2013" name="Appl. Environ. Microbiol.">
        <title>Genome analysis suggests that the soil oligotrophic bacterium Agromonas oligotrophica (Bradyrhizobium oligotrophicum) is a nitrogen-fixing symbiont of Aeschynomene indica.</title>
        <authorList>
            <person name="Okubo T."/>
            <person name="Fukushima S."/>
            <person name="Itakura M."/>
            <person name="Oshima K."/>
            <person name="Longtonglang A."/>
            <person name="Teaumroong N."/>
            <person name="Mitsui H."/>
            <person name="Hattori M."/>
            <person name="Hattori R."/>
            <person name="Hattori T."/>
            <person name="Minamisawa K."/>
        </authorList>
    </citation>
    <scope>NUCLEOTIDE SEQUENCE [LARGE SCALE GENOMIC DNA]</scope>
    <source>
        <strain evidence="6 7">S58</strain>
    </source>
</reference>
<dbReference type="InterPro" id="IPR025723">
    <property type="entry name" value="ArsA/GET3_ATPase-like"/>
</dbReference>
<dbReference type="PANTHER" id="PTHR10803">
    <property type="entry name" value="ARSENICAL PUMP-DRIVING ATPASE ARSENITE-TRANSLOCATING ATPASE"/>
    <property type="match status" value="1"/>
</dbReference>
<dbReference type="KEGG" id="aol:S58_66680"/>
<dbReference type="GO" id="GO:0005524">
    <property type="term" value="F:ATP binding"/>
    <property type="evidence" value="ECO:0007669"/>
    <property type="project" value="UniProtKB-UniRule"/>
</dbReference>
<dbReference type="PIRSF" id="PIRSF001327">
    <property type="entry name" value="Arsenical_pump-driving_ATPase"/>
    <property type="match status" value="1"/>
</dbReference>
<comment type="similarity">
    <text evidence="1 4">Belongs to the arsA ATPase family.</text>
</comment>
<organism evidence="6 7">
    <name type="scientific">Bradyrhizobium oligotrophicum S58</name>
    <dbReference type="NCBI Taxonomy" id="1245469"/>
    <lineage>
        <taxon>Bacteria</taxon>
        <taxon>Pseudomonadati</taxon>
        <taxon>Pseudomonadota</taxon>
        <taxon>Alphaproteobacteria</taxon>
        <taxon>Hyphomicrobiales</taxon>
        <taxon>Nitrobacteraceae</taxon>
        <taxon>Bradyrhizobium</taxon>
    </lineage>
</organism>
<evidence type="ECO:0000256" key="4">
    <source>
        <dbReference type="PIRNR" id="PIRNR001327"/>
    </source>
</evidence>
<feature type="domain" description="AAA+ ATPase" evidence="5">
    <location>
        <begin position="327"/>
        <end position="558"/>
    </location>
</feature>
<sequence length="585" mass="62284">MPRLRALDAPTPFLFFTGKGGVGKTSLACATAIGLADRGLRVLLVSTDPASNLDEMLEVSLADSPLPVPNVAGLFAMNIDPETAAESYRVRVLEQLGPAATSEEKSTVREQLSGACTTEIAAFDEFVGLLDGDMAGFDHIVFDTAPTGHTLRLLSLPKAWTGFLKDNDRGASCLGPHSGLKMQEERFRRALQALGNSERTTIVLVTRAERGAIREAARTSGELDALNLSNQVLAVNGRFHAADPADAVAVALQRDQDEALAAMPASLTKLPRDEIPLFGFDIVGVAALRALLSPSSASLPMTAGAGDAEPVDLPGLDRLVDDIAGGRHGLIMVMGKGGVGKTTVAAAVAVGLAKRGHAVHLSTTDPAAHVAFVVEGAMPGLTVDRIDPRIETERYVAKILASRGRDLDEQGKALLLEDLASPCTEEVAVFHAFSRIVAEARSDFVVLDTAPTGHTLLLLDATGAYHRQMTRQLDPSGPGRIITPLMRLQDPAHTRVILVALPETTPVSEAAALQDDLRRASIEPFGWVINKCLSASGTRDPLLRSRLARERMQIDRVRNGLANRAFLIGWRSKPPIGIEQLKALS</sequence>
<dbReference type="InterPro" id="IPR027417">
    <property type="entry name" value="P-loop_NTPase"/>
</dbReference>
<dbReference type="STRING" id="1245469.S58_66680"/>
<evidence type="ECO:0000259" key="5">
    <source>
        <dbReference type="SMART" id="SM00382"/>
    </source>
</evidence>
<evidence type="ECO:0000313" key="6">
    <source>
        <dbReference type="EMBL" id="BAM92635.1"/>
    </source>
</evidence>
<dbReference type="NCBIfam" id="TIGR04291">
    <property type="entry name" value="arsen_driv_ArsA"/>
    <property type="match status" value="1"/>
</dbReference>
<dbReference type="AlphaFoldDB" id="M5A1E1"/>
<dbReference type="SMART" id="SM00382">
    <property type="entry name" value="AAA"/>
    <property type="match status" value="2"/>
</dbReference>
<dbReference type="Pfam" id="PF02374">
    <property type="entry name" value="ArsA_ATPase"/>
    <property type="match status" value="2"/>
</dbReference>
<dbReference type="OrthoDB" id="9780677at2"/>
<comment type="function">
    <text evidence="4">Anion-transporting ATPase.</text>
</comment>